<sequence>MREIEERGDVRGWPAVVALALATFTVVTSEMLPVGLLTPIGTALGVTEGTAGLTLTVTGVVAALSAPLLVPAFGATDRRAVLGVLMGLLALGNLVAAWSPSFAVLVVARVLVGFGVGGVWALAGGLAARLAPPASVGTATSLVFSGVAVASVLGVPTGTHLGEVLGWRAAFAVVAGSALVVVLALLVVLPRLPVDRPVRLGGTVRLAAHPPVATGLAVVSLVVVGHFAAYTYVRPVLEGVAGVEPGAIAALLLVYGVAGVAGTFAGGAGAARSPRATLLVVSGVLAATVALVPVAGTSAPAAAGLLVVWGLAYGAVSVSTQTWLLAAAPHAHESASALFSGVFNGAIALGALGGGLVADGFGLVAVMWLGAALTAAAVPVLVRGRAPAPAERPARAAADR</sequence>
<evidence type="ECO:0000313" key="9">
    <source>
        <dbReference type="Proteomes" id="UP001195724"/>
    </source>
</evidence>
<feature type="transmembrane region" description="Helical" evidence="6">
    <location>
        <begin position="276"/>
        <end position="295"/>
    </location>
</feature>
<feature type="transmembrane region" description="Helical" evidence="6">
    <location>
        <begin position="363"/>
        <end position="382"/>
    </location>
</feature>
<dbReference type="InterPro" id="IPR050189">
    <property type="entry name" value="MFS_Efflux_Transporters"/>
</dbReference>
<feature type="transmembrane region" description="Helical" evidence="6">
    <location>
        <begin position="301"/>
        <end position="325"/>
    </location>
</feature>
<evidence type="ECO:0000256" key="5">
    <source>
        <dbReference type="ARBA" id="ARBA00023136"/>
    </source>
</evidence>
<evidence type="ECO:0000256" key="2">
    <source>
        <dbReference type="ARBA" id="ARBA00022475"/>
    </source>
</evidence>
<evidence type="ECO:0000256" key="6">
    <source>
        <dbReference type="SAM" id="Phobius"/>
    </source>
</evidence>
<dbReference type="InterPro" id="IPR011701">
    <property type="entry name" value="MFS"/>
</dbReference>
<evidence type="ECO:0000313" key="8">
    <source>
        <dbReference type="EMBL" id="MBM7814857.1"/>
    </source>
</evidence>
<keyword evidence="3 6" id="KW-0812">Transmembrane</keyword>
<feature type="transmembrane region" description="Helical" evidence="6">
    <location>
        <begin position="135"/>
        <end position="155"/>
    </location>
</feature>
<dbReference type="Gene3D" id="1.20.1250.20">
    <property type="entry name" value="MFS general substrate transporter like domains"/>
    <property type="match status" value="1"/>
</dbReference>
<gene>
    <name evidence="8" type="ORF">JOE68_005722</name>
</gene>
<dbReference type="EMBL" id="JAFBCL010000001">
    <property type="protein sequence ID" value="MBM7814857.1"/>
    <property type="molecule type" value="Genomic_DNA"/>
</dbReference>
<proteinExistence type="predicted"/>
<organism evidence="8 9">
    <name type="scientific">Saccharothrix algeriensis</name>
    <dbReference type="NCBI Taxonomy" id="173560"/>
    <lineage>
        <taxon>Bacteria</taxon>
        <taxon>Bacillati</taxon>
        <taxon>Actinomycetota</taxon>
        <taxon>Actinomycetes</taxon>
        <taxon>Pseudonocardiales</taxon>
        <taxon>Pseudonocardiaceae</taxon>
        <taxon>Saccharothrix</taxon>
    </lineage>
</organism>
<feature type="domain" description="Major facilitator superfamily (MFS) profile" evidence="7">
    <location>
        <begin position="15"/>
        <end position="387"/>
    </location>
</feature>
<keyword evidence="5 6" id="KW-0472">Membrane</keyword>
<keyword evidence="9" id="KW-1185">Reference proteome</keyword>
<dbReference type="SUPFAM" id="SSF103473">
    <property type="entry name" value="MFS general substrate transporter"/>
    <property type="match status" value="1"/>
</dbReference>
<feature type="transmembrane region" description="Helical" evidence="6">
    <location>
        <begin position="104"/>
        <end position="123"/>
    </location>
</feature>
<protein>
    <submittedName>
        <fullName evidence="8">MFS family arabinose efflux permease</fullName>
    </submittedName>
</protein>
<dbReference type="Pfam" id="PF07690">
    <property type="entry name" value="MFS_1"/>
    <property type="match status" value="1"/>
</dbReference>
<feature type="transmembrane region" description="Helical" evidence="6">
    <location>
        <begin position="337"/>
        <end position="357"/>
    </location>
</feature>
<dbReference type="PANTHER" id="PTHR43124">
    <property type="entry name" value="PURINE EFFLUX PUMP PBUE"/>
    <property type="match status" value="1"/>
</dbReference>
<feature type="transmembrane region" description="Helical" evidence="6">
    <location>
        <begin position="167"/>
        <end position="189"/>
    </location>
</feature>
<keyword evidence="2" id="KW-1003">Cell membrane</keyword>
<dbReference type="CDD" id="cd17324">
    <property type="entry name" value="MFS_NepI_like"/>
    <property type="match status" value="1"/>
</dbReference>
<dbReference type="InterPro" id="IPR020846">
    <property type="entry name" value="MFS_dom"/>
</dbReference>
<dbReference type="RefSeq" id="WP_239562382.1">
    <property type="nucleotide sequence ID" value="NZ_JAFBCL010000001.1"/>
</dbReference>
<comment type="subcellular location">
    <subcellularLocation>
        <location evidence="1">Cell membrane</location>
        <topology evidence="1">Multi-pass membrane protein</topology>
    </subcellularLocation>
</comment>
<evidence type="ECO:0000256" key="4">
    <source>
        <dbReference type="ARBA" id="ARBA00022989"/>
    </source>
</evidence>
<evidence type="ECO:0000256" key="1">
    <source>
        <dbReference type="ARBA" id="ARBA00004651"/>
    </source>
</evidence>
<feature type="transmembrane region" description="Helical" evidence="6">
    <location>
        <begin position="210"/>
        <end position="233"/>
    </location>
</feature>
<dbReference type="PANTHER" id="PTHR43124:SF3">
    <property type="entry name" value="CHLORAMPHENICOL EFFLUX PUMP RV0191"/>
    <property type="match status" value="1"/>
</dbReference>
<evidence type="ECO:0000259" key="7">
    <source>
        <dbReference type="PROSITE" id="PS50850"/>
    </source>
</evidence>
<dbReference type="InterPro" id="IPR036259">
    <property type="entry name" value="MFS_trans_sf"/>
</dbReference>
<name>A0ABS2SF09_9PSEU</name>
<dbReference type="Proteomes" id="UP001195724">
    <property type="component" value="Unassembled WGS sequence"/>
</dbReference>
<accession>A0ABS2SF09</accession>
<evidence type="ECO:0000256" key="3">
    <source>
        <dbReference type="ARBA" id="ARBA00022692"/>
    </source>
</evidence>
<feature type="transmembrane region" description="Helical" evidence="6">
    <location>
        <begin position="52"/>
        <end position="73"/>
    </location>
</feature>
<reference evidence="8 9" key="1">
    <citation type="submission" date="2021-01" db="EMBL/GenBank/DDBJ databases">
        <title>Sequencing the genomes of 1000 actinobacteria strains.</title>
        <authorList>
            <person name="Klenk H.-P."/>
        </authorList>
    </citation>
    <scope>NUCLEOTIDE SEQUENCE [LARGE SCALE GENOMIC DNA]</scope>
    <source>
        <strain evidence="8 9">DSM 44581</strain>
    </source>
</reference>
<feature type="transmembrane region" description="Helical" evidence="6">
    <location>
        <begin position="245"/>
        <end position="264"/>
    </location>
</feature>
<keyword evidence="4 6" id="KW-1133">Transmembrane helix</keyword>
<feature type="transmembrane region" description="Helical" evidence="6">
    <location>
        <begin position="12"/>
        <end position="32"/>
    </location>
</feature>
<dbReference type="PROSITE" id="PS50850">
    <property type="entry name" value="MFS"/>
    <property type="match status" value="1"/>
</dbReference>
<feature type="transmembrane region" description="Helical" evidence="6">
    <location>
        <begin position="80"/>
        <end position="98"/>
    </location>
</feature>
<comment type="caution">
    <text evidence="8">The sequence shown here is derived from an EMBL/GenBank/DDBJ whole genome shotgun (WGS) entry which is preliminary data.</text>
</comment>